<dbReference type="EMBL" id="STGT01000002">
    <property type="protein sequence ID" value="THV15506.1"/>
    <property type="molecule type" value="Genomic_DNA"/>
</dbReference>
<dbReference type="Proteomes" id="UP000309667">
    <property type="component" value="Unassembled WGS sequence"/>
</dbReference>
<reference evidence="2 3" key="1">
    <citation type="submission" date="2019-04" db="EMBL/GenBank/DDBJ databases">
        <title>Genome sequence of strain 7209-2.</title>
        <authorList>
            <person name="Gao J."/>
            <person name="Sun J."/>
        </authorList>
    </citation>
    <scope>NUCLEOTIDE SEQUENCE [LARGE SCALE GENOMIC DNA]</scope>
    <source>
        <strain evidence="2 3">7209-2</strain>
    </source>
</reference>
<proteinExistence type="predicted"/>
<evidence type="ECO:0000313" key="3">
    <source>
        <dbReference type="Proteomes" id="UP000309667"/>
    </source>
</evidence>
<sequence>MLFGKSLFQSVVDRLDKEAEDEVPTEETAFRINGLASSFVPVAPAAPSAPADPGTDQRLDAYLFLMPEEREPEPPAAPAPPEPPAWIDRLSSDEVAADLGLDPSDDRERLQERRRAFARDNHPDRIPAEFREEATLRMKTANRLIDDALSRCDPPQGR</sequence>
<organism evidence="2 3">
    <name type="scientific">Rhizobium rhizophilum</name>
    <dbReference type="NCBI Taxonomy" id="1850373"/>
    <lineage>
        <taxon>Bacteria</taxon>
        <taxon>Pseudomonadati</taxon>
        <taxon>Pseudomonadota</taxon>
        <taxon>Alphaproteobacteria</taxon>
        <taxon>Hyphomicrobiales</taxon>
        <taxon>Rhizobiaceae</taxon>
        <taxon>Rhizobium/Agrobacterium group</taxon>
        <taxon>Rhizobium</taxon>
    </lineage>
</organism>
<evidence type="ECO:0008006" key="4">
    <source>
        <dbReference type="Google" id="ProtNLM"/>
    </source>
</evidence>
<gene>
    <name evidence="2" type="ORF">E9677_09160</name>
</gene>
<feature type="region of interest" description="Disordered" evidence="1">
    <location>
        <begin position="68"/>
        <end position="87"/>
    </location>
</feature>
<feature type="compositionally biased region" description="Pro residues" evidence="1">
    <location>
        <begin position="74"/>
        <end position="84"/>
    </location>
</feature>
<evidence type="ECO:0000256" key="1">
    <source>
        <dbReference type="SAM" id="MobiDB-lite"/>
    </source>
</evidence>
<keyword evidence="3" id="KW-1185">Reference proteome</keyword>
<protein>
    <recommendedName>
        <fullName evidence="4">J domain-containing protein</fullName>
    </recommendedName>
</protein>
<comment type="caution">
    <text evidence="2">The sequence shown here is derived from an EMBL/GenBank/DDBJ whole genome shotgun (WGS) entry which is preliminary data.</text>
</comment>
<name>A0ABY2QZY3_9HYPH</name>
<accession>A0ABY2QZY3</accession>
<dbReference type="RefSeq" id="WP_136557782.1">
    <property type="nucleotide sequence ID" value="NZ_STGT01000002.1"/>
</dbReference>
<evidence type="ECO:0000313" key="2">
    <source>
        <dbReference type="EMBL" id="THV15506.1"/>
    </source>
</evidence>